<dbReference type="OrthoDB" id="160405at2759"/>
<reference evidence="8" key="1">
    <citation type="journal article" date="2018" name="BMC Genomics">
        <title>Comparative genomics of the wheat fungal pathogen Pyrenophora tritici-repentis reveals chromosomal variations and genome plasticity.</title>
        <authorList>
            <person name="Moolhuijzen P."/>
            <person name="See P.T."/>
            <person name="Hane J.K."/>
            <person name="Shi G."/>
            <person name="Liu Z."/>
            <person name="Oliver R.P."/>
            <person name="Moffat C.S."/>
        </authorList>
    </citation>
    <scope>NUCLEOTIDE SEQUENCE [LARGE SCALE GENOMIC DNA]</scope>
    <source>
        <strain evidence="8">M4</strain>
    </source>
</reference>
<comment type="caution">
    <text evidence="8">The sequence shown here is derived from an EMBL/GenBank/DDBJ whole genome shotgun (WGS) entry which is preliminary data.</text>
</comment>
<dbReference type="SMR" id="A0A2W1DBQ0"/>
<comment type="similarity">
    <text evidence="6">Belongs to the VMA21 family.</text>
</comment>
<dbReference type="GO" id="GO:0070072">
    <property type="term" value="P:vacuolar proton-transporting V-type ATPase complex assembly"/>
    <property type="evidence" value="ECO:0007669"/>
    <property type="project" value="UniProtKB-UniRule"/>
</dbReference>
<gene>
    <name evidence="9" type="ORF">Ptr86124_005715</name>
    <name evidence="8" type="ORF">PtrM4_136450</name>
</gene>
<dbReference type="GO" id="GO:0033116">
    <property type="term" value="C:endoplasmic reticulum-Golgi intermediate compartment membrane"/>
    <property type="evidence" value="ECO:0007669"/>
    <property type="project" value="UniProtKB-SubCell"/>
</dbReference>
<dbReference type="Proteomes" id="UP000245464">
    <property type="component" value="Chromosome 8"/>
</dbReference>
<evidence type="ECO:0000256" key="1">
    <source>
        <dbReference type="ARBA" id="ARBA00022692"/>
    </source>
</evidence>
<dbReference type="PANTHER" id="PTHR31792:SF3">
    <property type="entry name" value="VACUOLAR ATPASE ASSEMBLY INTEGRAL MEMBRANE PROTEIN VMA21"/>
    <property type="match status" value="1"/>
</dbReference>
<reference evidence="9" key="2">
    <citation type="submission" date="2021-05" db="EMBL/GenBank/DDBJ databases">
        <authorList>
            <person name="Moolhuijzen P.M."/>
            <person name="Moffat C.S."/>
        </authorList>
    </citation>
    <scope>NUCLEOTIDE SEQUENCE</scope>
    <source>
        <strain evidence="9">86-124</strain>
    </source>
</reference>
<comment type="subcellular location">
    <subcellularLocation>
        <location evidence="6">Endoplasmic reticulum membrane</location>
        <topology evidence="6">Multi-pass membrane protein</topology>
    </subcellularLocation>
    <subcellularLocation>
        <location evidence="6">Endoplasmic reticulum-Golgi intermediate compartment membrane</location>
        <topology evidence="6">Multi-pass membrane protein</topology>
    </subcellularLocation>
    <subcellularLocation>
        <location evidence="6">Cytoplasmic vesicle</location>
        <location evidence="6">COPII-coated vesicle membrane</location>
        <topology evidence="6">Multi-pass membrane protein</topology>
    </subcellularLocation>
</comment>
<dbReference type="HAMAP" id="MF_03058">
    <property type="entry name" value="VMA21"/>
    <property type="match status" value="1"/>
</dbReference>
<sequence>MTTRRIVTSEKSTLDYDGKGAPEPSNTSPAVPSSVIWKLMSFTFAMITLPIGTYFFTVNWVFQGNATYAGGLAALMANVVLIAYVIMAFRDDQEEMREEAEKSKKKL</sequence>
<dbReference type="Pfam" id="PF09446">
    <property type="entry name" value="VMA21"/>
    <property type="match status" value="1"/>
</dbReference>
<feature type="transmembrane region" description="Helical" evidence="6">
    <location>
        <begin position="42"/>
        <end position="62"/>
    </location>
</feature>
<evidence type="ECO:0000256" key="4">
    <source>
        <dbReference type="ARBA" id="ARBA00023136"/>
    </source>
</evidence>
<accession>A0A2W1DBQ0</accession>
<organism evidence="8 10">
    <name type="scientific">Pyrenophora tritici-repentis</name>
    <dbReference type="NCBI Taxonomy" id="45151"/>
    <lineage>
        <taxon>Eukaryota</taxon>
        <taxon>Fungi</taxon>
        <taxon>Dikarya</taxon>
        <taxon>Ascomycota</taxon>
        <taxon>Pezizomycotina</taxon>
        <taxon>Dothideomycetes</taxon>
        <taxon>Pleosporomycetidae</taxon>
        <taxon>Pleosporales</taxon>
        <taxon>Pleosporineae</taxon>
        <taxon>Pleosporaceae</taxon>
        <taxon>Pyrenophora</taxon>
    </lineage>
</organism>
<feature type="region of interest" description="Disordered" evidence="7">
    <location>
        <begin position="1"/>
        <end position="30"/>
    </location>
</feature>
<comment type="function">
    <text evidence="6">Required for the assembly of the V0 complex of the vacuolar ATPase (V-ATPase) in the endoplasmic reticulum.</text>
</comment>
<dbReference type="GO" id="GO:0005789">
    <property type="term" value="C:endoplasmic reticulum membrane"/>
    <property type="evidence" value="ECO:0007669"/>
    <property type="project" value="UniProtKB-SubCell"/>
</dbReference>
<evidence type="ECO:0000313" key="9">
    <source>
        <dbReference type="EMBL" id="KAI1515714.1"/>
    </source>
</evidence>
<evidence type="ECO:0000256" key="5">
    <source>
        <dbReference type="ARBA" id="ARBA00023329"/>
    </source>
</evidence>
<feature type="compositionally biased region" description="Polar residues" evidence="7">
    <location>
        <begin position="1"/>
        <end position="11"/>
    </location>
</feature>
<dbReference type="AlphaFoldDB" id="A0A2W1DBQ0"/>
<evidence type="ECO:0000256" key="2">
    <source>
        <dbReference type="ARBA" id="ARBA00022824"/>
    </source>
</evidence>
<proteinExistence type="inferred from homology"/>
<keyword evidence="2 6" id="KW-0256">Endoplasmic reticulum</keyword>
<reference evidence="9" key="3">
    <citation type="journal article" date="2022" name="bioRxiv">
        <title>A global pangenome for the wheat fungal pathogen Pyrenophora tritici-repentis and prediction of effector protein structural homology.</title>
        <authorList>
            <person name="Moolhuijzen P."/>
            <person name="See P.T."/>
            <person name="Shi G."/>
            <person name="Powell H.R."/>
            <person name="Cockram J."/>
            <person name="Jorgensen L.N."/>
            <person name="Benslimane H."/>
            <person name="Strelkov S.E."/>
            <person name="Turner J."/>
            <person name="Liu Z."/>
            <person name="Moffat C.S."/>
        </authorList>
    </citation>
    <scope>NUCLEOTIDE SEQUENCE</scope>
    <source>
        <strain evidence="9">86-124</strain>
    </source>
</reference>
<dbReference type="InterPro" id="IPR019013">
    <property type="entry name" value="Vma21"/>
</dbReference>
<protein>
    <submittedName>
        <fullName evidence="8">VMA21 domain containing protein</fullName>
    </submittedName>
    <submittedName>
        <fullName evidence="9">Vacuolar ATPase assembly integral membrane protein vma21</fullName>
    </submittedName>
</protein>
<evidence type="ECO:0000313" key="11">
    <source>
        <dbReference type="Proteomes" id="UP000249757"/>
    </source>
</evidence>
<dbReference type="PANTHER" id="PTHR31792">
    <property type="entry name" value="VACUOLAR ATPASE ASSEMBLY INTEGRAL MEMBRANE PROTEIN VMA21"/>
    <property type="match status" value="1"/>
</dbReference>
<evidence type="ECO:0000313" key="10">
    <source>
        <dbReference type="Proteomes" id="UP000245464"/>
    </source>
</evidence>
<dbReference type="OMA" id="AMKEDQT"/>
<feature type="transmembrane region" description="Helical" evidence="6">
    <location>
        <begin position="68"/>
        <end position="89"/>
    </location>
</feature>
<dbReference type="EMBL" id="NQIK02000008">
    <property type="protein sequence ID" value="KAF7567054.1"/>
    <property type="molecule type" value="Genomic_DNA"/>
</dbReference>
<keyword evidence="3 6" id="KW-1133">Transmembrane helix</keyword>
<comment type="caution">
    <text evidence="6">Lacks conserved residue(s) required for the propagation of feature annotation.</text>
</comment>
<keyword evidence="4 6" id="KW-0472">Membrane</keyword>
<dbReference type="EMBL" id="NRDI02000006">
    <property type="protein sequence ID" value="KAI1515714.1"/>
    <property type="molecule type" value="Genomic_DNA"/>
</dbReference>
<evidence type="ECO:0000256" key="6">
    <source>
        <dbReference type="HAMAP-Rule" id="MF_03058"/>
    </source>
</evidence>
<keyword evidence="11" id="KW-1185">Reference proteome</keyword>
<evidence type="ECO:0000256" key="7">
    <source>
        <dbReference type="SAM" id="MobiDB-lite"/>
    </source>
</evidence>
<name>A0A2W1DBQ0_9PLEO</name>
<evidence type="ECO:0000256" key="3">
    <source>
        <dbReference type="ARBA" id="ARBA00022989"/>
    </source>
</evidence>
<reference evidence="11" key="4">
    <citation type="journal article" date="2022" name="Microb. Genom.">
        <title>A global pangenome for the wheat fungal pathogen Pyrenophora tritici-repentis and prediction of effector protein structural homology.</title>
        <authorList>
            <person name="Moolhuijzen P.M."/>
            <person name="See P.T."/>
            <person name="Shi G."/>
            <person name="Powell H.R."/>
            <person name="Cockram J."/>
            <person name="Jorgensen L.N."/>
            <person name="Benslimane H."/>
            <person name="Strelkov S.E."/>
            <person name="Turner J."/>
            <person name="Liu Z."/>
            <person name="Moffat C.S."/>
        </authorList>
    </citation>
    <scope>NUCLEOTIDE SEQUENCE [LARGE SCALE GENOMIC DNA]</scope>
</reference>
<dbReference type="GO" id="GO:0012507">
    <property type="term" value="C:ER to Golgi transport vesicle membrane"/>
    <property type="evidence" value="ECO:0007669"/>
    <property type="project" value="UniProtKB-SubCell"/>
</dbReference>
<dbReference type="Proteomes" id="UP000249757">
    <property type="component" value="Unassembled WGS sequence"/>
</dbReference>
<keyword evidence="1 6" id="KW-0812">Transmembrane</keyword>
<evidence type="ECO:0000313" key="8">
    <source>
        <dbReference type="EMBL" id="KAF7567054.1"/>
    </source>
</evidence>
<keyword evidence="5 6" id="KW-0968">Cytoplasmic vesicle</keyword>